<name>A0A1I5YQK6_9BACT</name>
<evidence type="ECO:0000313" key="1">
    <source>
        <dbReference type="EMBL" id="SFQ46360.1"/>
    </source>
</evidence>
<dbReference type="EMBL" id="FOXQ01000013">
    <property type="protein sequence ID" value="SFQ46360.1"/>
    <property type="molecule type" value="Genomic_DNA"/>
</dbReference>
<sequence>MSDELTILRTPQLDNSQDYNFLRAEGLKYIEELGSKLWTDYNEHDPGITILEALCYAITELGYRSGMPMQNLLAGTDGKMPASQAFYTANNILTQSPLTINDYRKLLIDVEGIHNAWFFTDDFYTEGKTTVPAGEVAIYADCKNDTLTHEPTSQPIYLSGLYKVLVDLDDDLQFGDLNNGDIIILTPAVTAVASARSFKAGAASLTISFPVWDADDVSPDALTCDATTIAVSGLPEIDDEHSGWTIKASFSCNTNAAASVEGFITVDLQPADGKLTKEDIISFFTTAFTRQVIYLYALKIQKAKKIIQTAKRVLNANRNLCEDFISVDTVEDEEVAVCCDIDVQPSADIEAVQAKVFYAIEEYLNPTVKFYTLDELVNKGKTTDAIFEGPKLKHGFIDTDELEKTQLRQQIYTSDIINLLMDIEGVKAVRNFRLTKYDENGEPVPNLTGKPWCMPVSLWHKPVFSETKSKIVFYKNQFTYIPSLNEVRDILKWLHALGVRNKLNGHALDIPLPQGVYIPLDSYTSIQQVFPLTYGISAAGLPPSATDERRAQAKQMKAYLMFYDQLLADFFSQLKNAGSLFSTDDIVQTYYAQYLNAIPDIEPVYKKAGIDILLDELLQQQDSSIVPANSWQKLYESNETFLDRRNRFLDHLMARFAESFNDYVLLMYSLDYETQQESKIEPSELIKNKTQFLKDYPQISYERDRAFNYSPQNDDFTIDASKFWDTDNVSGLEKKLCRLAGIENFLRRFLYCTGNATIITTGDTPPKYSFSFSNANGDTLTAAALYDTEDAANAAVLLLVDFMLRQTNFAAKETSGNWQIIVADDDGNVIATSNNFSSEAAANVALQQFINEIDEACDNNGLHLLEHILLRPRVPVESTAPYALAPVCLNKNCDFCGEQDPYSFRMTIVLPYWPAHVRSIAFREYFEDIVRRESPAHTAVKVCWLSNASMHDFETAYKNWITALANYSINQTDLTIREDLQKTNDVLVNLVFHLHSEYPVATLHDCNESINENPVVLGKTILGSFKN</sequence>
<dbReference type="Gene3D" id="2.30.29.80">
    <property type="match status" value="1"/>
</dbReference>
<dbReference type="OrthoDB" id="8263000at2"/>
<dbReference type="AlphaFoldDB" id="A0A1I5YQK6"/>
<dbReference type="Proteomes" id="UP000199031">
    <property type="component" value="Unassembled WGS sequence"/>
</dbReference>
<keyword evidence="2" id="KW-1185">Reference proteome</keyword>
<protein>
    <submittedName>
        <fullName evidence="1">Uncharacterized protein</fullName>
    </submittedName>
</protein>
<gene>
    <name evidence="1" type="ORF">SAMN05444277_113107</name>
</gene>
<reference evidence="1 2" key="1">
    <citation type="submission" date="2016-10" db="EMBL/GenBank/DDBJ databases">
        <authorList>
            <person name="de Groot N.N."/>
        </authorList>
    </citation>
    <scope>NUCLEOTIDE SEQUENCE [LARGE SCALE GENOMIC DNA]</scope>
    <source>
        <strain evidence="1 2">DSM 28286</strain>
    </source>
</reference>
<evidence type="ECO:0000313" key="2">
    <source>
        <dbReference type="Proteomes" id="UP000199031"/>
    </source>
</evidence>
<organism evidence="1 2">
    <name type="scientific">Parafilimonas terrae</name>
    <dbReference type="NCBI Taxonomy" id="1465490"/>
    <lineage>
        <taxon>Bacteria</taxon>
        <taxon>Pseudomonadati</taxon>
        <taxon>Bacteroidota</taxon>
        <taxon>Chitinophagia</taxon>
        <taxon>Chitinophagales</taxon>
        <taxon>Chitinophagaceae</taxon>
        <taxon>Parafilimonas</taxon>
    </lineage>
</organism>
<proteinExistence type="predicted"/>
<dbReference type="RefSeq" id="WP_090661928.1">
    <property type="nucleotide sequence ID" value="NZ_FOXQ01000013.1"/>
</dbReference>
<dbReference type="STRING" id="1465490.SAMN05444277_113107"/>
<accession>A0A1I5YQK6</accession>